<organism evidence="4 5">
    <name type="scientific">Kribbella antibiotica</name>
    <dbReference type="NCBI Taxonomy" id="190195"/>
    <lineage>
        <taxon>Bacteria</taxon>
        <taxon>Bacillati</taxon>
        <taxon>Actinomycetota</taxon>
        <taxon>Actinomycetes</taxon>
        <taxon>Propionibacteriales</taxon>
        <taxon>Kribbellaceae</taxon>
        <taxon>Kribbella</taxon>
    </lineage>
</organism>
<evidence type="ECO:0000313" key="4">
    <source>
        <dbReference type="EMBL" id="TDD50063.1"/>
    </source>
</evidence>
<keyword evidence="5" id="KW-1185">Reference proteome</keyword>
<reference evidence="4 5" key="1">
    <citation type="submission" date="2019-03" db="EMBL/GenBank/DDBJ databases">
        <title>Draft genome sequences of novel Actinobacteria.</title>
        <authorList>
            <person name="Sahin N."/>
            <person name="Ay H."/>
            <person name="Saygin H."/>
        </authorList>
    </citation>
    <scope>NUCLEOTIDE SEQUENCE [LARGE SCALE GENOMIC DNA]</scope>
    <source>
        <strain evidence="4 5">JCM 13523</strain>
    </source>
</reference>
<name>A0A4R4YXB5_9ACTN</name>
<dbReference type="SUPFAM" id="SSF53649">
    <property type="entry name" value="Alkaline phosphatase-like"/>
    <property type="match status" value="1"/>
</dbReference>
<dbReference type="PANTHER" id="PTHR31956:SF1">
    <property type="entry name" value="NON-SPECIFIC PHOSPHOLIPASE C1"/>
    <property type="match status" value="1"/>
</dbReference>
<evidence type="ECO:0000256" key="3">
    <source>
        <dbReference type="SAM" id="SignalP"/>
    </source>
</evidence>
<dbReference type="PANTHER" id="PTHR31956">
    <property type="entry name" value="NON-SPECIFIC PHOSPHOLIPASE C4-RELATED"/>
    <property type="match status" value="1"/>
</dbReference>
<dbReference type="RefSeq" id="WP_132173939.1">
    <property type="nucleotide sequence ID" value="NZ_SMKX01000124.1"/>
</dbReference>
<dbReference type="Gene3D" id="3.40.720.10">
    <property type="entry name" value="Alkaline Phosphatase, subunit A"/>
    <property type="match status" value="1"/>
</dbReference>
<dbReference type="OrthoDB" id="345880at2"/>
<dbReference type="EMBL" id="SMKX01000124">
    <property type="protein sequence ID" value="TDD50063.1"/>
    <property type="molecule type" value="Genomic_DNA"/>
</dbReference>
<accession>A0A4R4YXB5</accession>
<keyword evidence="3" id="KW-0732">Signal</keyword>
<dbReference type="GO" id="GO:0042578">
    <property type="term" value="F:phosphoric ester hydrolase activity"/>
    <property type="evidence" value="ECO:0007669"/>
    <property type="project" value="UniProtKB-ARBA"/>
</dbReference>
<dbReference type="InterPro" id="IPR017850">
    <property type="entry name" value="Alkaline_phosphatase_core_sf"/>
</dbReference>
<keyword evidence="2" id="KW-0843">Virulence</keyword>
<gene>
    <name evidence="4" type="ORF">E1263_31340</name>
</gene>
<evidence type="ECO:0000256" key="1">
    <source>
        <dbReference type="ARBA" id="ARBA00022801"/>
    </source>
</evidence>
<feature type="chain" id="PRO_5039608985" evidence="3">
    <location>
        <begin position="30"/>
        <end position="291"/>
    </location>
</feature>
<protein>
    <submittedName>
        <fullName evidence="4">Acid phosphatase</fullName>
    </submittedName>
</protein>
<dbReference type="Proteomes" id="UP000295124">
    <property type="component" value="Unassembled WGS sequence"/>
</dbReference>
<dbReference type="InterPro" id="IPR007312">
    <property type="entry name" value="Phosphoesterase"/>
</dbReference>
<evidence type="ECO:0000313" key="5">
    <source>
        <dbReference type="Proteomes" id="UP000295124"/>
    </source>
</evidence>
<comment type="caution">
    <text evidence="4">The sequence shown here is derived from an EMBL/GenBank/DDBJ whole genome shotgun (WGS) entry which is preliminary data.</text>
</comment>
<feature type="signal peptide" evidence="3">
    <location>
        <begin position="1"/>
        <end position="29"/>
    </location>
</feature>
<proteinExistence type="predicted"/>
<dbReference type="Pfam" id="PF04185">
    <property type="entry name" value="Phosphoesterase"/>
    <property type="match status" value="1"/>
</dbReference>
<sequence length="291" mass="31247">MWKRKPLVAAGLVVALAAGGGVTALASHAEGVPASAPLVSAVPRPDHVVVVLFENKAYNQIMGSSQAPYFNSLASQGAKFTQSFARTHPSQPNYIALFSGTRQDVSDDSCPHSFPSEVNLGSQLIAAGLTFKGYSEGLPSTGYTGCSSGKYKRKHNPWVNFGNVPAASNVAFSTFPTDYTKLPTVSFVIPDMCSDMHDCSIGTGDTWLKSKLDAYAQWAKTHNSLLIVTFDEDNQSSVNQIATLFVGQRVKRGSYSEQINHYSVLRTIEDAYGLTPINNAATATPITDVWS</sequence>
<evidence type="ECO:0000256" key="2">
    <source>
        <dbReference type="ARBA" id="ARBA00023026"/>
    </source>
</evidence>
<dbReference type="AlphaFoldDB" id="A0A4R4YXB5"/>
<keyword evidence="1" id="KW-0378">Hydrolase</keyword>